<feature type="transmembrane region" description="Helical" evidence="2">
    <location>
        <begin position="81"/>
        <end position="100"/>
    </location>
</feature>
<proteinExistence type="predicted"/>
<dbReference type="EMBL" id="JBBNAE010000004">
    <property type="protein sequence ID" value="KAK9129395.1"/>
    <property type="molecule type" value="Genomic_DNA"/>
</dbReference>
<organism evidence="3 4">
    <name type="scientific">Stephania japonica</name>
    <dbReference type="NCBI Taxonomy" id="461633"/>
    <lineage>
        <taxon>Eukaryota</taxon>
        <taxon>Viridiplantae</taxon>
        <taxon>Streptophyta</taxon>
        <taxon>Embryophyta</taxon>
        <taxon>Tracheophyta</taxon>
        <taxon>Spermatophyta</taxon>
        <taxon>Magnoliopsida</taxon>
        <taxon>Ranunculales</taxon>
        <taxon>Menispermaceae</taxon>
        <taxon>Menispermoideae</taxon>
        <taxon>Cissampelideae</taxon>
        <taxon>Stephania</taxon>
    </lineage>
</organism>
<dbReference type="AlphaFoldDB" id="A0AAP0J9D5"/>
<reference evidence="3 4" key="1">
    <citation type="submission" date="2024-01" db="EMBL/GenBank/DDBJ databases">
        <title>Genome assemblies of Stephania.</title>
        <authorList>
            <person name="Yang L."/>
        </authorList>
    </citation>
    <scope>NUCLEOTIDE SEQUENCE [LARGE SCALE GENOMIC DNA]</scope>
    <source>
        <strain evidence="3">QJT</strain>
        <tissue evidence="3">Leaf</tissue>
    </source>
</reference>
<evidence type="ECO:0000256" key="2">
    <source>
        <dbReference type="SAM" id="Phobius"/>
    </source>
</evidence>
<keyword evidence="4" id="KW-1185">Reference proteome</keyword>
<comment type="caution">
    <text evidence="3">The sequence shown here is derived from an EMBL/GenBank/DDBJ whole genome shotgun (WGS) entry which is preliminary data.</text>
</comment>
<sequence length="314" mass="36415">MKNNNFDSCNNGLESLQKPSLYLGRHREVSPVCPKPRRLAASLPDFILPDKCTKHSQSSPGEYCEIMDIITNKAMDHHKSLSLMAVSLYFFAYEAVALLLVPLSGNHFEDKLCLIIVFLVPHIFFSIFVCLQLKVSAMWVLETLSPTNNGSVGDGRFSQAGYQTISPNVDDIDKMVEEAVAATKRKEESELKNVTLEALEALKKGTAKYEEDRVAWEGEKATYEEECQRWQEERLGWEDEIANLEEDRREWEYERQGWEQERADLETRRQEWEKESERRRKDREAELDAVRKCAKLYPNVLHDYNSFNPPQDLE</sequence>
<gene>
    <name evidence="3" type="ORF">Sjap_009882</name>
</gene>
<evidence type="ECO:0000256" key="1">
    <source>
        <dbReference type="SAM" id="MobiDB-lite"/>
    </source>
</evidence>
<name>A0AAP0J9D5_9MAGN</name>
<keyword evidence="2" id="KW-0812">Transmembrane</keyword>
<dbReference type="Proteomes" id="UP001417504">
    <property type="component" value="Unassembled WGS sequence"/>
</dbReference>
<feature type="transmembrane region" description="Helical" evidence="2">
    <location>
        <begin position="112"/>
        <end position="131"/>
    </location>
</feature>
<protein>
    <submittedName>
        <fullName evidence="3">Uncharacterized protein</fullName>
    </submittedName>
</protein>
<keyword evidence="2" id="KW-1133">Transmembrane helix</keyword>
<accession>A0AAP0J9D5</accession>
<keyword evidence="2" id="KW-0472">Membrane</keyword>
<feature type="region of interest" description="Disordered" evidence="1">
    <location>
        <begin position="263"/>
        <end position="286"/>
    </location>
</feature>
<evidence type="ECO:0000313" key="4">
    <source>
        <dbReference type="Proteomes" id="UP001417504"/>
    </source>
</evidence>
<evidence type="ECO:0000313" key="3">
    <source>
        <dbReference type="EMBL" id="KAK9129395.1"/>
    </source>
</evidence>